<reference evidence="15" key="1">
    <citation type="submission" date="2013-11" db="EMBL/GenBank/DDBJ databases">
        <authorList>
            <person name="Guan J."/>
            <person name="Ning Q."/>
        </authorList>
    </citation>
    <scope>NUCLEOTIDE SEQUENCE</scope>
</reference>
<dbReference type="InterPro" id="IPR001579">
    <property type="entry name" value="Glyco_hydro_18_chit_AS"/>
</dbReference>
<comment type="similarity">
    <text evidence="2">Belongs to the glycosyl hydrolase 18 family. Chitinase class II subfamily.</text>
</comment>
<dbReference type="PROSITE" id="PS01095">
    <property type="entry name" value="GH18_1"/>
    <property type="match status" value="1"/>
</dbReference>
<keyword evidence="7" id="KW-0146">Chitin degradation</keyword>
<sequence length="410" mass="46323">MIPRWAVALLFGVVVVAVDAQTPGRRACYYESWGVYRPGEGAYDIDDIPADMCTHLIYSFCGVSNVTWEILVLDPEPDIQGKNYERFTGLKAKYPDLKTTIAVGGWGEGGKKYSQMVSVPERRASFIKSIVAFLHQYNFDGFDLDWEYPGASDRGGKYSDKDNFLLFVQELRAAMDAEAMGWELTAAVPVARFRLQEGYHVPELCELLDAIHLMTYDLRGNWCNFADTHSMLFTRPTWDKWTSYETLNVNDGALLWEESGCPANKLVVGTPFYARTYTLASPSMHDIHAGIKQWIGGGNPGPYTEAYGTLAYFEVCKMMLDDAAWVDEYDAEGFVPYTYKDDQWVGYEDPDSLKLKVDHVKEKGYLGAMVWAIDQDDWHNWCGLGANPMMNVIYNGLKDYVVPGTTPKKN</sequence>
<protein>
    <recommendedName>
        <fullName evidence="3">chitinase</fullName>
        <ecNumber evidence="3">3.2.1.14</ecNumber>
    </recommendedName>
</protein>
<dbReference type="GO" id="GO:0006032">
    <property type="term" value="P:chitin catabolic process"/>
    <property type="evidence" value="ECO:0007669"/>
    <property type="project" value="UniProtKB-KW"/>
</dbReference>
<keyword evidence="10 12" id="KW-0326">Glycosidase</keyword>
<dbReference type="AlphaFoldDB" id="A0A0A0QX70"/>
<evidence type="ECO:0000256" key="5">
    <source>
        <dbReference type="ARBA" id="ARBA00022729"/>
    </source>
</evidence>
<evidence type="ECO:0000256" key="2">
    <source>
        <dbReference type="ARBA" id="ARBA00009121"/>
    </source>
</evidence>
<evidence type="ECO:0000256" key="4">
    <source>
        <dbReference type="ARBA" id="ARBA00022669"/>
    </source>
</evidence>
<keyword evidence="11" id="KW-0624">Polysaccharide degradation</keyword>
<dbReference type="GO" id="GO:0008843">
    <property type="term" value="F:endochitinase activity"/>
    <property type="evidence" value="ECO:0007669"/>
    <property type="project" value="UniProtKB-EC"/>
</dbReference>
<name>A0A0A0QX70_MACNP</name>
<dbReference type="Pfam" id="PF00704">
    <property type="entry name" value="Glyco_hydro_18"/>
    <property type="match status" value="1"/>
</dbReference>
<keyword evidence="5 13" id="KW-0732">Signal</keyword>
<dbReference type="PROSITE" id="PS51910">
    <property type="entry name" value="GH18_2"/>
    <property type="match status" value="1"/>
</dbReference>
<dbReference type="Gene3D" id="3.10.50.10">
    <property type="match status" value="1"/>
</dbReference>
<feature type="signal peptide" evidence="13">
    <location>
        <begin position="1"/>
        <end position="20"/>
    </location>
</feature>
<evidence type="ECO:0000256" key="10">
    <source>
        <dbReference type="ARBA" id="ARBA00023295"/>
    </source>
</evidence>
<dbReference type="FunFam" id="3.20.20.80:FF:000144">
    <property type="entry name" value="Chitinase"/>
    <property type="match status" value="1"/>
</dbReference>
<dbReference type="InterPro" id="IPR001223">
    <property type="entry name" value="Glyco_hydro18_cat"/>
</dbReference>
<dbReference type="InterPro" id="IPR029070">
    <property type="entry name" value="Chitinase_insertion_sf"/>
</dbReference>
<accession>A0A0A0QX70</accession>
<dbReference type="InterPro" id="IPR017853">
    <property type="entry name" value="GH"/>
</dbReference>
<dbReference type="EMBL" id="KF887953">
    <property type="protein sequence ID" value="AIU92928.1"/>
    <property type="molecule type" value="mRNA"/>
</dbReference>
<dbReference type="GO" id="GO:0005576">
    <property type="term" value="C:extracellular region"/>
    <property type="evidence" value="ECO:0007669"/>
    <property type="project" value="TreeGrafter"/>
</dbReference>
<dbReference type="SMR" id="A0A0A0QX70"/>
<feature type="domain" description="GH18" evidence="14">
    <location>
        <begin position="24"/>
        <end position="400"/>
    </location>
</feature>
<evidence type="ECO:0000256" key="9">
    <source>
        <dbReference type="ARBA" id="ARBA00023277"/>
    </source>
</evidence>
<evidence type="ECO:0000256" key="3">
    <source>
        <dbReference type="ARBA" id="ARBA00012729"/>
    </source>
</evidence>
<dbReference type="EC" id="3.2.1.14" evidence="3"/>
<evidence type="ECO:0000313" key="15">
    <source>
        <dbReference type="EMBL" id="AIU92928.1"/>
    </source>
</evidence>
<dbReference type="InterPro" id="IPR011583">
    <property type="entry name" value="Chitinase_II/V-like_cat"/>
</dbReference>
<dbReference type="GO" id="GO:0000272">
    <property type="term" value="P:polysaccharide catabolic process"/>
    <property type="evidence" value="ECO:0007669"/>
    <property type="project" value="UniProtKB-KW"/>
</dbReference>
<evidence type="ECO:0000256" key="8">
    <source>
        <dbReference type="ARBA" id="ARBA00023157"/>
    </source>
</evidence>
<evidence type="ECO:0000256" key="11">
    <source>
        <dbReference type="ARBA" id="ARBA00023326"/>
    </source>
</evidence>
<evidence type="ECO:0000259" key="14">
    <source>
        <dbReference type="PROSITE" id="PS51910"/>
    </source>
</evidence>
<dbReference type="SMART" id="SM00636">
    <property type="entry name" value="Glyco_18"/>
    <property type="match status" value="1"/>
</dbReference>
<evidence type="ECO:0000256" key="13">
    <source>
        <dbReference type="SAM" id="SignalP"/>
    </source>
</evidence>
<comment type="catalytic activity">
    <reaction evidence="1">
        <text>Random endo-hydrolysis of N-acetyl-beta-D-glucosaminide (1-&gt;4)-beta-linkages in chitin and chitodextrins.</text>
        <dbReference type="EC" id="3.2.1.14"/>
    </reaction>
</comment>
<dbReference type="GO" id="GO:0008061">
    <property type="term" value="F:chitin binding"/>
    <property type="evidence" value="ECO:0007669"/>
    <property type="project" value="UniProtKB-KW"/>
</dbReference>
<dbReference type="InterPro" id="IPR050314">
    <property type="entry name" value="Glycosyl_Hydrlase_18"/>
</dbReference>
<evidence type="ECO:0000256" key="7">
    <source>
        <dbReference type="ARBA" id="ARBA00023024"/>
    </source>
</evidence>
<keyword evidence="6 12" id="KW-0378">Hydrolase</keyword>
<organism evidence="15">
    <name type="scientific">Macrobrachium nipponense</name>
    <name type="common">Oriental river shrimp</name>
    <name type="synonym">Palaemon nipponensis</name>
    <dbReference type="NCBI Taxonomy" id="159736"/>
    <lineage>
        <taxon>Eukaryota</taxon>
        <taxon>Metazoa</taxon>
        <taxon>Ecdysozoa</taxon>
        <taxon>Arthropoda</taxon>
        <taxon>Crustacea</taxon>
        <taxon>Multicrustacea</taxon>
        <taxon>Malacostraca</taxon>
        <taxon>Eumalacostraca</taxon>
        <taxon>Eucarida</taxon>
        <taxon>Decapoda</taxon>
        <taxon>Pleocyemata</taxon>
        <taxon>Caridea</taxon>
        <taxon>Palaemonoidea</taxon>
        <taxon>Palaemonidae</taxon>
        <taxon>Macrobrachium</taxon>
    </lineage>
</organism>
<dbReference type="SUPFAM" id="SSF54556">
    <property type="entry name" value="Chitinase insertion domain"/>
    <property type="match status" value="1"/>
</dbReference>
<dbReference type="PANTHER" id="PTHR11177:SF144">
    <property type="entry name" value="CHITINASE 5"/>
    <property type="match status" value="1"/>
</dbReference>
<feature type="chain" id="PRO_5001976349" description="chitinase" evidence="13">
    <location>
        <begin position="21"/>
        <end position="410"/>
    </location>
</feature>
<keyword evidence="9" id="KW-0119">Carbohydrate metabolism</keyword>
<dbReference type="FunFam" id="3.10.50.10:FF:000004">
    <property type="entry name" value="Chitinase 5"/>
    <property type="match status" value="1"/>
</dbReference>
<evidence type="ECO:0000256" key="12">
    <source>
        <dbReference type="RuleBase" id="RU000489"/>
    </source>
</evidence>
<dbReference type="Gene3D" id="3.20.20.80">
    <property type="entry name" value="Glycosidases"/>
    <property type="match status" value="1"/>
</dbReference>
<evidence type="ECO:0000256" key="6">
    <source>
        <dbReference type="ARBA" id="ARBA00022801"/>
    </source>
</evidence>
<keyword evidence="4" id="KW-0147">Chitin-binding</keyword>
<evidence type="ECO:0000256" key="1">
    <source>
        <dbReference type="ARBA" id="ARBA00000822"/>
    </source>
</evidence>
<keyword evidence="8" id="KW-1015">Disulfide bond</keyword>
<dbReference type="SUPFAM" id="SSF51445">
    <property type="entry name" value="(Trans)glycosidases"/>
    <property type="match status" value="1"/>
</dbReference>
<proteinExistence type="evidence at transcript level"/>
<dbReference type="PANTHER" id="PTHR11177">
    <property type="entry name" value="CHITINASE"/>
    <property type="match status" value="1"/>
</dbReference>